<evidence type="ECO:0000259" key="3">
    <source>
        <dbReference type="Pfam" id="PF01106"/>
    </source>
</evidence>
<keyword evidence="2" id="KW-0067">ATP-binding</keyword>
<keyword evidence="2" id="KW-0347">Helicase</keyword>
<keyword evidence="2" id="KW-0378">Hydrolase</keyword>
<dbReference type="InterPro" id="IPR010285">
    <property type="entry name" value="DNA_helicase_pif1-like_DEAD"/>
</dbReference>
<comment type="caution">
    <text evidence="5">The sequence shown here is derived from an EMBL/GenBank/DDBJ whole genome shotgun (WGS) entry which is preliminary data.</text>
</comment>
<dbReference type="Gene3D" id="3.30.300.130">
    <property type="entry name" value="Fe-S cluster assembly (FSCA)"/>
    <property type="match status" value="1"/>
</dbReference>
<dbReference type="PANTHER" id="PTHR10492">
    <property type="match status" value="1"/>
</dbReference>
<comment type="similarity">
    <text evidence="1">Belongs to the NifU family.</text>
</comment>
<keyword evidence="2" id="KW-0547">Nucleotide-binding</keyword>
<feature type="domain" description="DNA helicase Pif1-like DEAD-box helicase" evidence="4">
    <location>
        <begin position="448"/>
        <end position="608"/>
    </location>
</feature>
<dbReference type="PANTHER" id="PTHR10492:SF74">
    <property type="entry name" value="ATP-DEPENDENT DNA HELICASE"/>
    <property type="match status" value="1"/>
</dbReference>
<dbReference type="GO" id="GO:0000723">
    <property type="term" value="P:telomere maintenance"/>
    <property type="evidence" value="ECO:0007669"/>
    <property type="project" value="InterPro"/>
</dbReference>
<dbReference type="GO" id="GO:0005524">
    <property type="term" value="F:ATP binding"/>
    <property type="evidence" value="ECO:0007669"/>
    <property type="project" value="UniProtKB-KW"/>
</dbReference>
<proteinExistence type="inferred from homology"/>
<dbReference type="InterPro" id="IPR001075">
    <property type="entry name" value="NIF_FeS_clus_asmbl_NifU_C"/>
</dbReference>
<protein>
    <recommendedName>
        <fullName evidence="2">ATP-dependent DNA helicase</fullName>
        <ecNumber evidence="2">5.6.2.3</ecNumber>
    </recommendedName>
</protein>
<comment type="catalytic activity">
    <reaction evidence="2">
        <text>ATP + H2O = ADP + phosphate + H(+)</text>
        <dbReference type="Rhea" id="RHEA:13065"/>
        <dbReference type="ChEBI" id="CHEBI:15377"/>
        <dbReference type="ChEBI" id="CHEBI:15378"/>
        <dbReference type="ChEBI" id="CHEBI:30616"/>
        <dbReference type="ChEBI" id="CHEBI:43474"/>
        <dbReference type="ChEBI" id="CHEBI:456216"/>
        <dbReference type="EC" id="5.6.2.3"/>
    </reaction>
</comment>
<dbReference type="OrthoDB" id="1918649at2759"/>
<sequence length="645" mass="72676">MATPDSAVELPLTAKNVENVIDEVRPYLIADGGNVALHEIDGNIVWLKLQGVGSRVSKFWIVSSSNSSISYLCNSTVNAISFYGNLKQSWKRALYHFAESRMIFKGDRCVISRTGLVALVQASVALTELERTVAPSGVDNERKTVKAKVRIDGLGRMVAVATIPDEKEDPTLFAAIETYMMHGPCGQANLNSPCMKGGKCSKRFPKKFTTRTKIDEEGFPHYRRRDNGRTVKKKNIELDNRYVVPYNPKLLLKYQAHINVEFTCQTSAIKYLLKYIHKGNDQVTIAFSHSAPDGDKSLTTDEIQKYYDYRYPPVQRLSFHLPQEKTVIFKDSDSIEDVLKKADAKKSMFEAWMGANKKYEEARNLIYSEFPTNDKDIKNNALAEVEKSLHGNGRSLRDYATMPFSFGVLLSEVHNKLILDELSYDRALLIELHKKYLSCLTVEHNFFFYDEIMSTASENKEGFFFLNGFGRTGKTFIWKALSVAFRSKGEIVFNVASSGITSLLLPGGRTSHSRLSLPIQINEDSTCNIKQGSPQAELLLKTKLIIWDEAPMVHRFCFEALDRTLKDILKFSNPNSCEEPFGGKIVVLRGDFRQILPVVPHGGDERTYLSSDTICKEDANFENEEDTFSPDILNTFTASGLPIIS</sequence>
<dbReference type="GO" id="GO:0043139">
    <property type="term" value="F:5'-3' DNA helicase activity"/>
    <property type="evidence" value="ECO:0007669"/>
    <property type="project" value="UniProtKB-EC"/>
</dbReference>
<keyword evidence="2" id="KW-0233">DNA recombination</keyword>
<dbReference type="SUPFAM" id="SSF52540">
    <property type="entry name" value="P-loop containing nucleoside triphosphate hydrolases"/>
    <property type="match status" value="1"/>
</dbReference>
<dbReference type="Pfam" id="PF05970">
    <property type="entry name" value="PIF1"/>
    <property type="match status" value="1"/>
</dbReference>
<evidence type="ECO:0000256" key="1">
    <source>
        <dbReference type="ARBA" id="ARBA00006420"/>
    </source>
</evidence>
<dbReference type="SUPFAM" id="SSF117916">
    <property type="entry name" value="Fe-S cluster assembly (FSCA) domain-like"/>
    <property type="match status" value="1"/>
</dbReference>
<dbReference type="InterPro" id="IPR027417">
    <property type="entry name" value="P-loop_NTPase"/>
</dbReference>
<dbReference type="GO" id="GO:0016226">
    <property type="term" value="P:iron-sulfur cluster assembly"/>
    <property type="evidence" value="ECO:0007669"/>
    <property type="project" value="InterPro"/>
</dbReference>
<comment type="cofactor">
    <cofactor evidence="2">
        <name>Mg(2+)</name>
        <dbReference type="ChEBI" id="CHEBI:18420"/>
    </cofactor>
</comment>
<keyword evidence="2" id="KW-0227">DNA damage</keyword>
<dbReference type="Gene3D" id="3.40.50.300">
    <property type="entry name" value="P-loop containing nucleotide triphosphate hydrolases"/>
    <property type="match status" value="1"/>
</dbReference>
<reference evidence="6" key="1">
    <citation type="journal article" date="2019" name="Gigascience">
        <title>De novo genome assembly of the endangered Acer yangbiense, a plant species with extremely small populations endemic to Yunnan Province, China.</title>
        <authorList>
            <person name="Yang J."/>
            <person name="Wariss H.M."/>
            <person name="Tao L."/>
            <person name="Zhang R."/>
            <person name="Yun Q."/>
            <person name="Hollingsworth P."/>
            <person name="Dao Z."/>
            <person name="Luo G."/>
            <person name="Guo H."/>
            <person name="Ma Y."/>
            <person name="Sun W."/>
        </authorList>
    </citation>
    <scope>NUCLEOTIDE SEQUENCE [LARGE SCALE GENOMIC DNA]</scope>
    <source>
        <strain evidence="6">cv. Malutang</strain>
    </source>
</reference>
<dbReference type="Pfam" id="PF01106">
    <property type="entry name" value="NifU"/>
    <property type="match status" value="1"/>
</dbReference>
<comment type="similarity">
    <text evidence="2">Belongs to the helicase family.</text>
</comment>
<evidence type="ECO:0000256" key="2">
    <source>
        <dbReference type="RuleBase" id="RU363044"/>
    </source>
</evidence>
<feature type="domain" description="NIF system FeS cluster assembly NifU C-terminal" evidence="3">
    <location>
        <begin position="17"/>
        <end position="52"/>
    </location>
</feature>
<keyword evidence="2" id="KW-0234">DNA repair</keyword>
<evidence type="ECO:0000313" key="6">
    <source>
        <dbReference type="Proteomes" id="UP000323000"/>
    </source>
</evidence>
<evidence type="ECO:0000313" key="5">
    <source>
        <dbReference type="EMBL" id="TXG53161.1"/>
    </source>
</evidence>
<dbReference type="EC" id="5.6.2.3" evidence="2"/>
<keyword evidence="6" id="KW-1185">Reference proteome</keyword>
<organism evidence="5 6">
    <name type="scientific">Acer yangbiense</name>
    <dbReference type="NCBI Taxonomy" id="1000413"/>
    <lineage>
        <taxon>Eukaryota</taxon>
        <taxon>Viridiplantae</taxon>
        <taxon>Streptophyta</taxon>
        <taxon>Embryophyta</taxon>
        <taxon>Tracheophyta</taxon>
        <taxon>Spermatophyta</taxon>
        <taxon>Magnoliopsida</taxon>
        <taxon>eudicotyledons</taxon>
        <taxon>Gunneridae</taxon>
        <taxon>Pentapetalae</taxon>
        <taxon>rosids</taxon>
        <taxon>malvids</taxon>
        <taxon>Sapindales</taxon>
        <taxon>Sapindaceae</taxon>
        <taxon>Hippocastanoideae</taxon>
        <taxon>Acereae</taxon>
        <taxon>Acer</taxon>
    </lineage>
</organism>
<dbReference type="InterPro" id="IPR034904">
    <property type="entry name" value="FSCA_dom_sf"/>
</dbReference>
<dbReference type="GO" id="GO:0051536">
    <property type="term" value="F:iron-sulfur cluster binding"/>
    <property type="evidence" value="ECO:0007669"/>
    <property type="project" value="InterPro"/>
</dbReference>
<dbReference type="AlphaFoldDB" id="A0A5C7H876"/>
<dbReference type="GO" id="GO:0016887">
    <property type="term" value="F:ATP hydrolysis activity"/>
    <property type="evidence" value="ECO:0007669"/>
    <property type="project" value="RHEA"/>
</dbReference>
<dbReference type="GO" id="GO:0005506">
    <property type="term" value="F:iron ion binding"/>
    <property type="evidence" value="ECO:0007669"/>
    <property type="project" value="InterPro"/>
</dbReference>
<dbReference type="Proteomes" id="UP000323000">
    <property type="component" value="Chromosome 10"/>
</dbReference>
<evidence type="ECO:0000259" key="4">
    <source>
        <dbReference type="Pfam" id="PF05970"/>
    </source>
</evidence>
<name>A0A5C7H876_9ROSI</name>
<gene>
    <name evidence="5" type="ORF">EZV62_022330</name>
</gene>
<accession>A0A5C7H876</accession>
<dbReference type="EMBL" id="VAHF01000010">
    <property type="protein sequence ID" value="TXG53161.1"/>
    <property type="molecule type" value="Genomic_DNA"/>
</dbReference>
<dbReference type="GO" id="GO:0006310">
    <property type="term" value="P:DNA recombination"/>
    <property type="evidence" value="ECO:0007669"/>
    <property type="project" value="UniProtKB-KW"/>
</dbReference>
<dbReference type="GO" id="GO:0006281">
    <property type="term" value="P:DNA repair"/>
    <property type="evidence" value="ECO:0007669"/>
    <property type="project" value="UniProtKB-KW"/>
</dbReference>
<dbReference type="GO" id="GO:0005198">
    <property type="term" value="F:structural molecule activity"/>
    <property type="evidence" value="ECO:0007669"/>
    <property type="project" value="UniProtKB-ARBA"/>
</dbReference>